<dbReference type="Proteomes" id="UP000233469">
    <property type="component" value="Unassembled WGS sequence"/>
</dbReference>
<feature type="chain" id="PRO_5014890538" description="CCHC-type domain-containing protein" evidence="2">
    <location>
        <begin position="16"/>
        <end position="259"/>
    </location>
</feature>
<evidence type="ECO:0000313" key="4">
    <source>
        <dbReference type="Proteomes" id="UP000233469"/>
    </source>
</evidence>
<feature type="region of interest" description="Disordered" evidence="1">
    <location>
        <begin position="216"/>
        <end position="246"/>
    </location>
</feature>
<keyword evidence="2" id="KW-0732">Signal</keyword>
<dbReference type="InterPro" id="IPR036875">
    <property type="entry name" value="Znf_CCHC_sf"/>
</dbReference>
<sequence length="259" mass="28160">MFSTCCYIILSVTATINLLDNIGTATFAAINNINNGAIAGVAANQFQGRAGILHGQAGAVNTITGADFIPSYTLLIILNANNGGTIVAPGIRIRQGSDTQQFLNGHSSENQMEARHIGLENSVASILNKLEEIERYKTNTLIVTYQGPTLVDIENLINSKIPKLLALAYKLGLSRDVDISKVTLSDLEIFIDTELNKNLPPDYIYRSNQVFGMSSGIRKPKKSKKCSSCGKSSHTKSSCPKSKKGKRKTNYVLRLLRLL</sequence>
<proteinExistence type="predicted"/>
<reference evidence="3 4" key="1">
    <citation type="submission" date="2016-04" db="EMBL/GenBank/DDBJ databases">
        <title>Genome analyses suggest a sexual origin of heterokaryosis in a supposedly ancient asexual fungus.</title>
        <authorList>
            <person name="Ropars J."/>
            <person name="Sedzielewska K."/>
            <person name="Noel J."/>
            <person name="Charron P."/>
            <person name="Farinelli L."/>
            <person name="Marton T."/>
            <person name="Kruger M."/>
            <person name="Pelin A."/>
            <person name="Brachmann A."/>
            <person name="Corradi N."/>
        </authorList>
    </citation>
    <scope>NUCLEOTIDE SEQUENCE [LARGE SCALE GENOMIC DNA]</scope>
    <source>
        <strain evidence="3 4">C2</strain>
    </source>
</reference>
<dbReference type="EMBL" id="LLXL01006701">
    <property type="protein sequence ID" value="PKK55844.1"/>
    <property type="molecule type" value="Genomic_DNA"/>
</dbReference>
<dbReference type="GO" id="GO:0003676">
    <property type="term" value="F:nucleic acid binding"/>
    <property type="evidence" value="ECO:0007669"/>
    <property type="project" value="InterPro"/>
</dbReference>
<name>A0A2N1M2G1_9GLOM</name>
<dbReference type="GO" id="GO:0008270">
    <property type="term" value="F:zinc ion binding"/>
    <property type="evidence" value="ECO:0007669"/>
    <property type="project" value="InterPro"/>
</dbReference>
<evidence type="ECO:0000256" key="1">
    <source>
        <dbReference type="SAM" id="MobiDB-lite"/>
    </source>
</evidence>
<gene>
    <name evidence="3" type="ORF">RhiirC2_801353</name>
</gene>
<accession>A0A2N1M2G1</accession>
<organism evidence="3 4">
    <name type="scientific">Rhizophagus irregularis</name>
    <dbReference type="NCBI Taxonomy" id="588596"/>
    <lineage>
        <taxon>Eukaryota</taxon>
        <taxon>Fungi</taxon>
        <taxon>Fungi incertae sedis</taxon>
        <taxon>Mucoromycota</taxon>
        <taxon>Glomeromycotina</taxon>
        <taxon>Glomeromycetes</taxon>
        <taxon>Glomerales</taxon>
        <taxon>Glomeraceae</taxon>
        <taxon>Rhizophagus</taxon>
    </lineage>
</organism>
<reference evidence="3 4" key="2">
    <citation type="submission" date="2017-10" db="EMBL/GenBank/DDBJ databases">
        <title>Extensive intraspecific genome diversity in a model arbuscular mycorrhizal fungus.</title>
        <authorList>
            <person name="Chen E.C.H."/>
            <person name="Morin E."/>
            <person name="Baudet D."/>
            <person name="Noel J."/>
            <person name="Ndikumana S."/>
            <person name="Charron P."/>
            <person name="St-Onge C."/>
            <person name="Giorgi J."/>
            <person name="Grigoriev I.V."/>
            <person name="Roux C."/>
            <person name="Martin F.M."/>
            <person name="Corradi N."/>
        </authorList>
    </citation>
    <scope>NUCLEOTIDE SEQUENCE [LARGE SCALE GENOMIC DNA]</scope>
    <source>
        <strain evidence="3 4">C2</strain>
    </source>
</reference>
<evidence type="ECO:0000256" key="2">
    <source>
        <dbReference type="SAM" id="SignalP"/>
    </source>
</evidence>
<feature type="signal peptide" evidence="2">
    <location>
        <begin position="1"/>
        <end position="15"/>
    </location>
</feature>
<feature type="compositionally biased region" description="Low complexity" evidence="1">
    <location>
        <begin position="226"/>
        <end position="239"/>
    </location>
</feature>
<evidence type="ECO:0000313" key="3">
    <source>
        <dbReference type="EMBL" id="PKK55844.1"/>
    </source>
</evidence>
<evidence type="ECO:0008006" key="5">
    <source>
        <dbReference type="Google" id="ProtNLM"/>
    </source>
</evidence>
<dbReference type="SUPFAM" id="SSF57756">
    <property type="entry name" value="Retrovirus zinc finger-like domains"/>
    <property type="match status" value="1"/>
</dbReference>
<protein>
    <recommendedName>
        <fullName evidence="5">CCHC-type domain-containing protein</fullName>
    </recommendedName>
</protein>
<comment type="caution">
    <text evidence="3">The sequence shown here is derived from an EMBL/GenBank/DDBJ whole genome shotgun (WGS) entry which is preliminary data.</text>
</comment>
<dbReference type="AlphaFoldDB" id="A0A2N1M2G1"/>
<dbReference type="VEuPathDB" id="FungiDB:RhiirA1_447916"/>